<dbReference type="SUPFAM" id="SSF56112">
    <property type="entry name" value="Protein kinase-like (PK-like)"/>
    <property type="match status" value="2"/>
</dbReference>
<sequence length="694" mass="78830">MFNPFSTKTFRKREGDSDRLRHPITSRRTSETPEQRVTRLVTTSLETDDYSEVLNFVELEARLAAQIIQEMLEPPFDESKAMTVLARNKLRVLWWKLGLKNDILPETMFLQEVKCEDGESRFSGGFADIFCGTYKGEKVALKRLRYYTKLKESQKSKLRLGCFRESLLWRTLDHRHVLTFLGISDDAFEHTPCIVLPWIKNGNILQFMDVLKVQGKFSGPELVTTTNQWLFEVSQGVAYLHGEDIVHGDLRGINILIDSESVACVTNFDLAVVTNTVPLDDTLAQVGPIRWRCPELLEPEDLSSETSPLTFASDVYSFACMAIELYTGQPPFFDLNSDHQVFLKVLEGRRPSRPSISEGAEMSDHLWALMLWCWSAQPSDRPAISQVVQTMALACPQWEIPSTLFVKGVKCLEKESMAGGAFADIFVGEYEGKKVALKRLKLYQKTEEWKKLRAKRSFYRETLIWSTLKHEHILPFLGVDASNFKHSLCMVLPFMDHGNIRDCIMELKNSNRFHDGVLRVTSWVSQIAQGLAFLHSKTYVHGDLRGANILIDEEWKVRLADFGLAIVAEPTTGSYRTSSNGAIRWLAPELLDPEEYKLTSARPTYAGDVYAFACVCLEIYTCHDPFQGLTDYLVLRRVVEGQRPERPTHAQGSLPVSDGVWDLCERCWAGEPAGRPVAQTLVDEMKVEMESLGL</sequence>
<dbReference type="InterPro" id="IPR051681">
    <property type="entry name" value="Ser/Thr_Kinases-Pseudokinases"/>
</dbReference>
<evidence type="ECO:0000256" key="1">
    <source>
        <dbReference type="SAM" id="MobiDB-lite"/>
    </source>
</evidence>
<gene>
    <name evidence="3" type="ORF">EUX98_g7210</name>
</gene>
<dbReference type="AlphaFoldDB" id="A0A4S4MNU3"/>
<name>A0A4S4MNU3_9APHY</name>
<dbReference type="PANTHER" id="PTHR44329">
    <property type="entry name" value="SERINE/THREONINE-PROTEIN KINASE TNNI3K-RELATED"/>
    <property type="match status" value="1"/>
</dbReference>
<dbReference type="Gene3D" id="1.10.510.10">
    <property type="entry name" value="Transferase(Phosphotransferase) domain 1"/>
    <property type="match status" value="2"/>
</dbReference>
<protein>
    <recommendedName>
        <fullName evidence="2">Protein kinase domain-containing protein</fullName>
    </recommendedName>
</protein>
<dbReference type="Proteomes" id="UP000308730">
    <property type="component" value="Unassembled WGS sequence"/>
</dbReference>
<dbReference type="Pfam" id="PF07714">
    <property type="entry name" value="PK_Tyr_Ser-Thr"/>
    <property type="match status" value="2"/>
</dbReference>
<reference evidence="3 4" key="1">
    <citation type="submission" date="2019-02" db="EMBL/GenBank/DDBJ databases">
        <title>Genome sequencing of the rare red list fungi Antrodiella citrinella (Flaviporus citrinellus).</title>
        <authorList>
            <person name="Buettner E."/>
            <person name="Kellner H."/>
        </authorList>
    </citation>
    <scope>NUCLEOTIDE SEQUENCE [LARGE SCALE GENOMIC DNA]</scope>
    <source>
        <strain evidence="3 4">DSM 108506</strain>
    </source>
</reference>
<dbReference type="InterPro" id="IPR011009">
    <property type="entry name" value="Kinase-like_dom_sf"/>
</dbReference>
<feature type="domain" description="Protein kinase" evidence="2">
    <location>
        <begin position="115"/>
        <end position="393"/>
    </location>
</feature>
<comment type="caution">
    <text evidence="3">The sequence shown here is derived from an EMBL/GenBank/DDBJ whole genome shotgun (WGS) entry which is preliminary data.</text>
</comment>
<proteinExistence type="predicted"/>
<dbReference type="PROSITE" id="PS00109">
    <property type="entry name" value="PROTEIN_KINASE_TYR"/>
    <property type="match status" value="2"/>
</dbReference>
<feature type="region of interest" description="Disordered" evidence="1">
    <location>
        <begin position="1"/>
        <end position="35"/>
    </location>
</feature>
<feature type="compositionally biased region" description="Basic and acidic residues" evidence="1">
    <location>
        <begin position="12"/>
        <end position="21"/>
    </location>
</feature>
<dbReference type="EMBL" id="SGPM01000291">
    <property type="protein sequence ID" value="THH26977.1"/>
    <property type="molecule type" value="Genomic_DNA"/>
</dbReference>
<evidence type="ECO:0000313" key="4">
    <source>
        <dbReference type="Proteomes" id="UP000308730"/>
    </source>
</evidence>
<dbReference type="PROSITE" id="PS50011">
    <property type="entry name" value="PROTEIN_KINASE_DOM"/>
    <property type="match status" value="2"/>
</dbReference>
<organism evidence="3 4">
    <name type="scientific">Antrodiella citrinella</name>
    <dbReference type="NCBI Taxonomy" id="2447956"/>
    <lineage>
        <taxon>Eukaryota</taxon>
        <taxon>Fungi</taxon>
        <taxon>Dikarya</taxon>
        <taxon>Basidiomycota</taxon>
        <taxon>Agaricomycotina</taxon>
        <taxon>Agaricomycetes</taxon>
        <taxon>Polyporales</taxon>
        <taxon>Steccherinaceae</taxon>
        <taxon>Antrodiella</taxon>
    </lineage>
</organism>
<dbReference type="InterPro" id="IPR001245">
    <property type="entry name" value="Ser-Thr/Tyr_kinase_cat_dom"/>
</dbReference>
<feature type="domain" description="Protein kinase" evidence="2">
    <location>
        <begin position="411"/>
        <end position="692"/>
    </location>
</feature>
<dbReference type="OrthoDB" id="4062651at2759"/>
<evidence type="ECO:0000259" key="2">
    <source>
        <dbReference type="PROSITE" id="PS50011"/>
    </source>
</evidence>
<accession>A0A4S4MNU3</accession>
<dbReference type="InterPro" id="IPR000719">
    <property type="entry name" value="Prot_kinase_dom"/>
</dbReference>
<dbReference type="GO" id="GO:0005524">
    <property type="term" value="F:ATP binding"/>
    <property type="evidence" value="ECO:0007669"/>
    <property type="project" value="InterPro"/>
</dbReference>
<dbReference type="GO" id="GO:0004674">
    <property type="term" value="F:protein serine/threonine kinase activity"/>
    <property type="evidence" value="ECO:0007669"/>
    <property type="project" value="TreeGrafter"/>
</dbReference>
<keyword evidence="4" id="KW-1185">Reference proteome</keyword>
<dbReference type="InterPro" id="IPR008266">
    <property type="entry name" value="Tyr_kinase_AS"/>
</dbReference>
<evidence type="ECO:0000313" key="3">
    <source>
        <dbReference type="EMBL" id="THH26977.1"/>
    </source>
</evidence>